<accession>A0A3P7ZUN3</accession>
<dbReference type="EMBL" id="UZAH01028922">
    <property type="protein sequence ID" value="VDP03201.1"/>
    <property type="molecule type" value="Genomic_DNA"/>
</dbReference>
<sequence length="112" mass="11805">MPDEQPLGVTVMTSVQRNHDIPIKNRLESLPAINRRNAPTGQMTVSYALAPAVHSESAPPASASAVVVLPPPPPPVAVIQATARTAVASAAEAEERASYRVIPHRPGQDCKN</sequence>
<evidence type="ECO:0000313" key="3">
    <source>
        <dbReference type="WBParaSite" id="HPBE_0001557301-mRNA-1"/>
    </source>
</evidence>
<organism evidence="2 3">
    <name type="scientific">Heligmosomoides polygyrus</name>
    <name type="common">Parasitic roundworm</name>
    <dbReference type="NCBI Taxonomy" id="6339"/>
    <lineage>
        <taxon>Eukaryota</taxon>
        <taxon>Metazoa</taxon>
        <taxon>Ecdysozoa</taxon>
        <taxon>Nematoda</taxon>
        <taxon>Chromadorea</taxon>
        <taxon>Rhabditida</taxon>
        <taxon>Rhabditina</taxon>
        <taxon>Rhabditomorpha</taxon>
        <taxon>Strongyloidea</taxon>
        <taxon>Heligmosomidae</taxon>
        <taxon>Heligmosomoides</taxon>
    </lineage>
</organism>
<reference evidence="1 2" key="1">
    <citation type="submission" date="2018-11" db="EMBL/GenBank/DDBJ databases">
        <authorList>
            <consortium name="Pathogen Informatics"/>
        </authorList>
    </citation>
    <scope>NUCLEOTIDE SEQUENCE [LARGE SCALE GENOMIC DNA]</scope>
</reference>
<name>A0A183G2N0_HELPZ</name>
<evidence type="ECO:0000313" key="2">
    <source>
        <dbReference type="Proteomes" id="UP000050761"/>
    </source>
</evidence>
<accession>A0A183G2N0</accession>
<keyword evidence="2" id="KW-1185">Reference proteome</keyword>
<gene>
    <name evidence="1" type="ORF">HPBE_LOCUS15572</name>
</gene>
<dbReference type="Proteomes" id="UP000050761">
    <property type="component" value="Unassembled WGS sequence"/>
</dbReference>
<dbReference type="WBParaSite" id="HPBE_0001557301-mRNA-1">
    <property type="protein sequence ID" value="HPBE_0001557301-mRNA-1"/>
    <property type="gene ID" value="HPBE_0001557301"/>
</dbReference>
<reference evidence="3" key="2">
    <citation type="submission" date="2019-09" db="UniProtKB">
        <authorList>
            <consortium name="WormBaseParasite"/>
        </authorList>
    </citation>
    <scope>IDENTIFICATION</scope>
</reference>
<proteinExistence type="predicted"/>
<evidence type="ECO:0000313" key="1">
    <source>
        <dbReference type="EMBL" id="VDP03201.1"/>
    </source>
</evidence>
<protein>
    <submittedName>
        <fullName evidence="1 3">Uncharacterized protein</fullName>
    </submittedName>
</protein>
<dbReference type="AlphaFoldDB" id="A0A183G2N0"/>